<dbReference type="Gene3D" id="3.10.350.10">
    <property type="entry name" value="LysM domain"/>
    <property type="match status" value="3"/>
</dbReference>
<dbReference type="GO" id="GO:0003796">
    <property type="term" value="F:lysozyme activity"/>
    <property type="evidence" value="ECO:0007669"/>
    <property type="project" value="InterPro"/>
</dbReference>
<keyword evidence="7" id="KW-1185">Reference proteome</keyword>
<dbReference type="Gene3D" id="3.20.20.80">
    <property type="entry name" value="Glycosidases"/>
    <property type="match status" value="1"/>
</dbReference>
<evidence type="ECO:0000256" key="3">
    <source>
        <dbReference type="ARBA" id="ARBA00023295"/>
    </source>
</evidence>
<dbReference type="GO" id="GO:0009253">
    <property type="term" value="P:peptidoglycan catabolic process"/>
    <property type="evidence" value="ECO:0007669"/>
    <property type="project" value="InterPro"/>
</dbReference>
<dbReference type="PANTHER" id="PTHR33734">
    <property type="entry name" value="LYSM DOMAIN-CONTAINING GPI-ANCHORED PROTEIN 2"/>
    <property type="match status" value="1"/>
</dbReference>
<keyword evidence="2" id="KW-0378">Hydrolase</keyword>
<accession>A0A926D0K4</accession>
<feature type="domain" description="LysM" evidence="5">
    <location>
        <begin position="242"/>
        <end position="286"/>
    </location>
</feature>
<dbReference type="Proteomes" id="UP000654279">
    <property type="component" value="Unassembled WGS sequence"/>
</dbReference>
<evidence type="ECO:0000256" key="4">
    <source>
        <dbReference type="SAM" id="SignalP"/>
    </source>
</evidence>
<dbReference type="SMART" id="SM00257">
    <property type="entry name" value="LysM"/>
    <property type="match status" value="3"/>
</dbReference>
<dbReference type="SMART" id="SM00641">
    <property type="entry name" value="Glyco_25"/>
    <property type="match status" value="1"/>
</dbReference>
<dbReference type="PANTHER" id="PTHR33734:SF22">
    <property type="entry name" value="MEMBRANE-BOUND LYTIC MUREIN TRANSGLYCOSYLASE D"/>
    <property type="match status" value="1"/>
</dbReference>
<evidence type="ECO:0000256" key="2">
    <source>
        <dbReference type="ARBA" id="ARBA00022801"/>
    </source>
</evidence>
<dbReference type="InterPro" id="IPR018077">
    <property type="entry name" value="Glyco_hydro_fam25_subgr"/>
</dbReference>
<comment type="caution">
    <text evidence="6">The sequence shown here is derived from an EMBL/GenBank/DDBJ whole genome shotgun (WGS) entry which is preliminary data.</text>
</comment>
<dbReference type="InterPro" id="IPR017853">
    <property type="entry name" value="GH"/>
</dbReference>
<feature type="domain" description="LysM" evidence="5">
    <location>
        <begin position="295"/>
        <end position="339"/>
    </location>
</feature>
<dbReference type="CDD" id="cd00118">
    <property type="entry name" value="LysM"/>
    <property type="match status" value="3"/>
</dbReference>
<dbReference type="GO" id="GO:0016998">
    <property type="term" value="P:cell wall macromolecule catabolic process"/>
    <property type="evidence" value="ECO:0007669"/>
    <property type="project" value="InterPro"/>
</dbReference>
<protein>
    <submittedName>
        <fullName evidence="6">LysM peptidoglycan-binding domain-containing protein</fullName>
    </submittedName>
</protein>
<dbReference type="Pfam" id="PF01183">
    <property type="entry name" value="Glyco_hydro_25"/>
    <property type="match status" value="1"/>
</dbReference>
<dbReference type="InterPro" id="IPR018392">
    <property type="entry name" value="LysM"/>
</dbReference>
<keyword evidence="3" id="KW-0326">Glycosidase</keyword>
<comment type="similarity">
    <text evidence="1">Belongs to the glycosyl hydrolase 25 family.</text>
</comment>
<dbReference type="InterPro" id="IPR002053">
    <property type="entry name" value="Glyco_hydro_25"/>
</dbReference>
<dbReference type="PROSITE" id="PS51904">
    <property type="entry name" value="GLYCOSYL_HYDROL_F25_2"/>
    <property type="match status" value="1"/>
</dbReference>
<proteinExistence type="inferred from homology"/>
<feature type="chain" id="PRO_5036896160" evidence="4">
    <location>
        <begin position="29"/>
        <end position="392"/>
    </location>
</feature>
<keyword evidence="4" id="KW-0732">Signal</keyword>
<dbReference type="SUPFAM" id="SSF51445">
    <property type="entry name" value="(Trans)glycosidases"/>
    <property type="match status" value="1"/>
</dbReference>
<dbReference type="Pfam" id="PF01476">
    <property type="entry name" value="LysM"/>
    <property type="match status" value="3"/>
</dbReference>
<feature type="signal peptide" evidence="4">
    <location>
        <begin position="1"/>
        <end position="28"/>
    </location>
</feature>
<feature type="domain" description="LysM" evidence="5">
    <location>
        <begin position="348"/>
        <end position="392"/>
    </location>
</feature>
<reference evidence="6" key="1">
    <citation type="submission" date="2020-08" db="EMBL/GenBank/DDBJ databases">
        <title>Genome public.</title>
        <authorList>
            <person name="Liu C."/>
            <person name="Sun Q."/>
        </authorList>
    </citation>
    <scope>NUCLEOTIDE SEQUENCE</scope>
    <source>
        <strain evidence="6">NSJ-44</strain>
    </source>
</reference>
<dbReference type="CDD" id="cd06525">
    <property type="entry name" value="GH25_Lyc-like"/>
    <property type="match status" value="1"/>
</dbReference>
<dbReference type="AlphaFoldDB" id="A0A926D0K4"/>
<evidence type="ECO:0000256" key="1">
    <source>
        <dbReference type="ARBA" id="ARBA00010646"/>
    </source>
</evidence>
<gene>
    <name evidence="6" type="ORF">H8699_07945</name>
</gene>
<organism evidence="6 7">
    <name type="scientific">Luoshenia tenuis</name>
    <dbReference type="NCBI Taxonomy" id="2763654"/>
    <lineage>
        <taxon>Bacteria</taxon>
        <taxon>Bacillati</taxon>
        <taxon>Bacillota</taxon>
        <taxon>Clostridia</taxon>
        <taxon>Christensenellales</taxon>
        <taxon>Christensenellaceae</taxon>
        <taxon>Luoshenia</taxon>
    </lineage>
</organism>
<dbReference type="InterPro" id="IPR036779">
    <property type="entry name" value="LysM_dom_sf"/>
</dbReference>
<name>A0A926D0K4_9FIRM</name>
<sequence length="392" mass="42441">MKISSWRTLAALVLALSCLVVLTVPALAFGPADERIYAGIDVSKWQGEIDFAAVAGDGIEVVYIRSSVGSSYVDPYFERNYAQAKANGLKVGFYHYVNARSVEEARQEAQFFAATVRGKQPECRLVMDFEYFGSLTVDQINAISRAFLETLQQASGKEVAIYSNSYQAANVFAADLAVYSLWVAEYGVSAPAANGKWSSWAGFQYTSTGRVSGISGNVDRDQFTQAMFMSGDTPCSSCEPYQLYTVRRGDTLSAIAQRFDTTVSALVQLNGIANPNLIYTGQVLKVPGTPQTTVQTYTVRQGDTLWGIARRFGTTVQYLAGVNHIADPSLIYPGQVLDIHVEQGGASGSYTVRAGDTLWGIAQRFGTSVSHLVALNGIANPSLIYPGQVIKL</sequence>
<dbReference type="SUPFAM" id="SSF54106">
    <property type="entry name" value="LysM domain"/>
    <property type="match status" value="3"/>
</dbReference>
<dbReference type="PROSITE" id="PS51782">
    <property type="entry name" value="LYSM"/>
    <property type="match status" value="3"/>
</dbReference>
<evidence type="ECO:0000313" key="6">
    <source>
        <dbReference type="EMBL" id="MBC8529357.1"/>
    </source>
</evidence>
<dbReference type="RefSeq" id="WP_249285212.1">
    <property type="nucleotide sequence ID" value="NZ_JACRSO010000003.1"/>
</dbReference>
<evidence type="ECO:0000259" key="5">
    <source>
        <dbReference type="PROSITE" id="PS51782"/>
    </source>
</evidence>
<evidence type="ECO:0000313" key="7">
    <source>
        <dbReference type="Proteomes" id="UP000654279"/>
    </source>
</evidence>
<dbReference type="PROSITE" id="PS51257">
    <property type="entry name" value="PROKAR_LIPOPROTEIN"/>
    <property type="match status" value="1"/>
</dbReference>
<dbReference type="EMBL" id="JACRSO010000003">
    <property type="protein sequence ID" value="MBC8529357.1"/>
    <property type="molecule type" value="Genomic_DNA"/>
</dbReference>